<evidence type="ECO:0008006" key="5">
    <source>
        <dbReference type="Google" id="ProtNLM"/>
    </source>
</evidence>
<evidence type="ECO:0000313" key="4">
    <source>
        <dbReference type="Proteomes" id="UP000190675"/>
    </source>
</evidence>
<feature type="chain" id="PRO_5012702784" description="Cysteine rich repeat-containing protein" evidence="2">
    <location>
        <begin position="28"/>
        <end position="111"/>
    </location>
</feature>
<dbReference type="EMBL" id="LT670818">
    <property type="protein sequence ID" value="SHG15707.1"/>
    <property type="molecule type" value="Genomic_DNA"/>
</dbReference>
<feature type="signal peptide" evidence="2">
    <location>
        <begin position="1"/>
        <end position="27"/>
    </location>
</feature>
<accession>A0A1M5HIE8</accession>
<sequence length="111" mass="12231">MAVRSRNFQLGLMLAVAVSIWPAASQAYTPEQEQACSGDAMRICGAFVPDVDRITVCMIQNKSQLSPPCRVFFRDSEAAATPVNAGRPMSIRPEDSKKPVKKTRKSRSDEE</sequence>
<name>A0A1M5HIE8_9BRAD</name>
<reference evidence="3 4" key="1">
    <citation type="submission" date="2016-11" db="EMBL/GenBank/DDBJ databases">
        <authorList>
            <person name="Jaros S."/>
            <person name="Januszkiewicz K."/>
            <person name="Wedrychowicz H."/>
        </authorList>
    </citation>
    <scope>NUCLEOTIDE SEQUENCE [LARGE SCALE GENOMIC DNA]</scope>
    <source>
        <strain evidence="3 4">GAS242</strain>
    </source>
</reference>
<dbReference type="OrthoDB" id="8245037at2"/>
<proteinExistence type="predicted"/>
<evidence type="ECO:0000313" key="3">
    <source>
        <dbReference type="EMBL" id="SHG15707.1"/>
    </source>
</evidence>
<dbReference type="AlphaFoldDB" id="A0A1M5HIE8"/>
<keyword evidence="2" id="KW-0732">Signal</keyword>
<evidence type="ECO:0000256" key="1">
    <source>
        <dbReference type="SAM" id="MobiDB-lite"/>
    </source>
</evidence>
<feature type="region of interest" description="Disordered" evidence="1">
    <location>
        <begin position="83"/>
        <end position="111"/>
    </location>
</feature>
<protein>
    <recommendedName>
        <fullName evidence="5">Cysteine rich repeat-containing protein</fullName>
    </recommendedName>
</protein>
<organism evidence="3 4">
    <name type="scientific">Bradyrhizobium erythrophlei</name>
    <dbReference type="NCBI Taxonomy" id="1437360"/>
    <lineage>
        <taxon>Bacteria</taxon>
        <taxon>Pseudomonadati</taxon>
        <taxon>Pseudomonadota</taxon>
        <taxon>Alphaproteobacteria</taxon>
        <taxon>Hyphomicrobiales</taxon>
        <taxon>Nitrobacteraceae</taxon>
        <taxon>Bradyrhizobium</taxon>
    </lineage>
</organism>
<evidence type="ECO:0000256" key="2">
    <source>
        <dbReference type="SAM" id="SignalP"/>
    </source>
</evidence>
<dbReference type="Proteomes" id="UP000190675">
    <property type="component" value="Chromosome I"/>
</dbReference>
<dbReference type="RefSeq" id="WP_154073054.1">
    <property type="nucleotide sequence ID" value="NZ_LT670818.1"/>
</dbReference>
<gene>
    <name evidence="3" type="ORF">SAMN05444169_0843</name>
</gene>